<dbReference type="UCSC" id="C14C6.6">
    <property type="organism name" value="c. elegans"/>
</dbReference>
<dbReference type="OrthoDB" id="5777994at2759"/>
<evidence type="ECO:0000256" key="7">
    <source>
        <dbReference type="ARBA" id="ARBA00023136"/>
    </source>
</evidence>
<dbReference type="InterPro" id="IPR008166">
    <property type="entry name" value="Glyco_transf_92"/>
</dbReference>
<dbReference type="PIR" id="T32693">
    <property type="entry name" value="T32693"/>
</dbReference>
<dbReference type="GeneID" id="182603"/>
<evidence type="ECO:0000313" key="10">
    <source>
        <dbReference type="Proteomes" id="UP000001940"/>
    </source>
</evidence>
<dbReference type="EMBL" id="BX284605">
    <property type="protein sequence ID" value="CCD64462.2"/>
    <property type="molecule type" value="Genomic_DNA"/>
</dbReference>
<evidence type="ECO:0000256" key="6">
    <source>
        <dbReference type="ARBA" id="ARBA00022989"/>
    </source>
</evidence>
<dbReference type="eggNOG" id="KOG4735">
    <property type="taxonomic scope" value="Eukaryota"/>
</dbReference>
<dbReference type="OMA" id="ANTIENN"/>
<dbReference type="WormBase" id="C14C6.6">
    <property type="protein sequence ID" value="CE47555"/>
    <property type="gene ID" value="WBGene00015760"/>
</dbReference>
<keyword evidence="10" id="KW-1185">Reference proteome</keyword>
<evidence type="ECO:0000256" key="5">
    <source>
        <dbReference type="ARBA" id="ARBA00022692"/>
    </source>
</evidence>
<proteinExistence type="inferred from homology"/>
<dbReference type="Pfam" id="PF01697">
    <property type="entry name" value="Glyco_transf_92"/>
    <property type="match status" value="1"/>
</dbReference>
<keyword evidence="5" id="KW-0812">Transmembrane</keyword>
<sequence>MREEMPYVQSKNRNFLAVIIFVVLFVLVCLPMTQVAMIEPAMLPKEELDNSTTTNSSHELNTEPTEILTITTPIINATLSNLSSTEIEDPEEIMFSYNSSDCPYEDWNQIRTSTITNLKKHHQLMQEMSINNAYLYHALPSVLAAFLHTDQIIVTLTSENQYNTTVFCRYYDCRRNEIMDGFESVVFPQSTVFCARRPGAKYISISKTHDEVPEFSVPIIPRIEKPPHYFTVCMATLYGQEPKFLQIVDFIEYHKLQGATFFHVYVRNITEYDRILLEDYARTGDIEIIKMHDHFWRSDYMWHNGQVNDCHHRNKYFSKWTAIIDLDERIEIRSENFKTVTSYLDSIHNSSISNLHFRVKWVLKHNNTPATYKNEKQLTREMLFNKYQNTSRLGLLWDQPKCIIRPEKVAAMTIHIPAAMYRGERFTVVPEVIGFIRHYRNVEEKIFRGALARMMVHAPFKISPIDKWINSKLTKSIIRRARHVYDTAQVSCEQKQKMISFEGIPKPCPKKKELNVKKYNELNV</sequence>
<accession>O44670</accession>
<keyword evidence="3 8" id="KW-0328">Glycosyltransferase</keyword>
<dbReference type="PaxDb" id="6239-C14C6.6"/>
<dbReference type="PANTHER" id="PTHR21461:SF8">
    <property type="entry name" value="DOLICHYL-PHOSPHATE-MANNOSE--PROTEIN MANNOSYLTRANSFERASE-RELATED"/>
    <property type="match status" value="1"/>
</dbReference>
<dbReference type="AlphaFoldDB" id="O44670"/>
<dbReference type="STRING" id="6239.C14C6.6.1"/>
<gene>
    <name evidence="9 11" type="ORF">C14C6.6</name>
    <name evidence="9" type="ORF">CELE_C14C6.6</name>
</gene>
<evidence type="ECO:0000256" key="2">
    <source>
        <dbReference type="ARBA" id="ARBA00007647"/>
    </source>
</evidence>
<evidence type="ECO:0000313" key="9">
    <source>
        <dbReference type="EMBL" id="CCD64462.2"/>
    </source>
</evidence>
<evidence type="ECO:0000313" key="11">
    <source>
        <dbReference type="WormBase" id="C14C6.6"/>
    </source>
</evidence>
<comment type="similarity">
    <text evidence="2 8">Belongs to the glycosyltransferase 92 family.</text>
</comment>
<evidence type="ECO:0000256" key="4">
    <source>
        <dbReference type="ARBA" id="ARBA00022679"/>
    </source>
</evidence>
<dbReference type="AGR" id="WB:WBGene00015760"/>
<comment type="subcellular location">
    <subcellularLocation>
        <location evidence="1">Membrane</location>
        <topology evidence="1">Single-pass membrane protein</topology>
    </subcellularLocation>
</comment>
<dbReference type="RefSeq" id="NP_503241.2">
    <property type="nucleotide sequence ID" value="NM_070840.3"/>
</dbReference>
<keyword evidence="7" id="KW-0472">Membrane</keyword>
<dbReference type="GO" id="GO:0016020">
    <property type="term" value="C:membrane"/>
    <property type="evidence" value="ECO:0007669"/>
    <property type="project" value="UniProtKB-SubCell"/>
</dbReference>
<dbReference type="PANTHER" id="PTHR21461">
    <property type="entry name" value="GLYCOSYLTRANSFERASE FAMILY 92 PROTEIN"/>
    <property type="match status" value="1"/>
</dbReference>
<protein>
    <recommendedName>
        <fullName evidence="8">Glycosyltransferase family 92 protein</fullName>
        <ecNumber evidence="8">2.4.1.-</ecNumber>
    </recommendedName>
</protein>
<dbReference type="GO" id="GO:0016757">
    <property type="term" value="F:glycosyltransferase activity"/>
    <property type="evidence" value="ECO:0000318"/>
    <property type="project" value="GO_Central"/>
</dbReference>
<keyword evidence="4 8" id="KW-0808">Transferase</keyword>
<dbReference type="KEGG" id="cel:CELE_C14C6.6"/>
<dbReference type="Proteomes" id="UP000001940">
    <property type="component" value="Chromosome V"/>
</dbReference>
<evidence type="ECO:0000256" key="8">
    <source>
        <dbReference type="RuleBase" id="RU366017"/>
    </source>
</evidence>
<dbReference type="GO" id="GO:0005737">
    <property type="term" value="C:cytoplasm"/>
    <property type="evidence" value="ECO:0000318"/>
    <property type="project" value="GO_Central"/>
</dbReference>
<dbReference type="HOGENOM" id="CLU_008031_2_0_1"/>
<evidence type="ECO:0000256" key="3">
    <source>
        <dbReference type="ARBA" id="ARBA00022676"/>
    </source>
</evidence>
<dbReference type="InParanoid" id="O44670"/>
<organism evidence="9 10">
    <name type="scientific">Caenorhabditis elegans</name>
    <dbReference type="NCBI Taxonomy" id="6239"/>
    <lineage>
        <taxon>Eukaryota</taxon>
        <taxon>Metazoa</taxon>
        <taxon>Ecdysozoa</taxon>
        <taxon>Nematoda</taxon>
        <taxon>Chromadorea</taxon>
        <taxon>Rhabditida</taxon>
        <taxon>Rhabditina</taxon>
        <taxon>Rhabditomorpha</taxon>
        <taxon>Rhabditoidea</taxon>
        <taxon>Rhabditidae</taxon>
        <taxon>Peloderinae</taxon>
        <taxon>Caenorhabditis</taxon>
    </lineage>
</organism>
<dbReference type="CTD" id="182603"/>
<name>O44670_CAEEL</name>
<dbReference type="EC" id="2.4.1.-" evidence="8"/>
<reference evidence="9 10" key="1">
    <citation type="journal article" date="1998" name="Science">
        <title>Genome sequence of the nematode C. elegans: a platform for investigating biology.</title>
        <authorList>
            <consortium name="The C. elegans sequencing consortium"/>
            <person name="Sulson J.E."/>
            <person name="Waterston R."/>
        </authorList>
    </citation>
    <scope>NUCLEOTIDE SEQUENCE [LARGE SCALE GENOMIC DNA]</scope>
    <source>
        <strain evidence="9 10">Bristol N2</strain>
    </source>
</reference>
<evidence type="ECO:0000256" key="1">
    <source>
        <dbReference type="ARBA" id="ARBA00004167"/>
    </source>
</evidence>
<dbReference type="PhylomeDB" id="O44670"/>
<dbReference type="Bgee" id="WBGene00015760">
    <property type="expression patterns" value="Expressed in material anatomical entity and 2 other cell types or tissues"/>
</dbReference>
<keyword evidence="6" id="KW-1133">Transmembrane helix</keyword>
<dbReference type="CAZy" id="GT92">
    <property type="family name" value="Glycosyltransferase Family 92"/>
</dbReference>
<dbReference type="FunCoup" id="O44670">
    <property type="interactions" value="20"/>
</dbReference>